<feature type="signal peptide" evidence="1">
    <location>
        <begin position="1"/>
        <end position="24"/>
    </location>
</feature>
<name>A0ABX2CXS8_9CYAN</name>
<gene>
    <name evidence="2" type="ORF">E5S67_02702</name>
</gene>
<keyword evidence="3" id="KW-1185">Reference proteome</keyword>
<reference evidence="2 3" key="1">
    <citation type="journal article" date="2020" name="Sci. Rep.">
        <title>A novel cyanobacterial geosmin producer, revising GeoA distribution and dispersion patterns in Bacteria.</title>
        <authorList>
            <person name="Churro C."/>
            <person name="Semedo-Aguiar A.P."/>
            <person name="Silva A.D."/>
            <person name="Pereira-Leal J.B."/>
            <person name="Leite R.B."/>
        </authorList>
    </citation>
    <scope>NUCLEOTIDE SEQUENCE [LARGE SCALE GENOMIC DNA]</scope>
    <source>
        <strain evidence="2 3">IPMA8</strain>
    </source>
</reference>
<proteinExistence type="predicted"/>
<evidence type="ECO:0000313" key="3">
    <source>
        <dbReference type="Proteomes" id="UP000702425"/>
    </source>
</evidence>
<protein>
    <recommendedName>
        <fullName evidence="4">Lipoprotein</fullName>
    </recommendedName>
</protein>
<dbReference type="RefSeq" id="WP_172187994.1">
    <property type="nucleotide sequence ID" value="NZ_CAWPPK010000257.1"/>
</dbReference>
<evidence type="ECO:0008006" key="4">
    <source>
        <dbReference type="Google" id="ProtNLM"/>
    </source>
</evidence>
<organism evidence="2 3">
    <name type="scientific">Microcoleus asticus IPMA8</name>
    <dbReference type="NCBI Taxonomy" id="2563858"/>
    <lineage>
        <taxon>Bacteria</taxon>
        <taxon>Bacillati</taxon>
        <taxon>Cyanobacteriota</taxon>
        <taxon>Cyanophyceae</taxon>
        <taxon>Oscillatoriophycideae</taxon>
        <taxon>Oscillatoriales</taxon>
        <taxon>Microcoleaceae</taxon>
        <taxon>Microcoleus</taxon>
        <taxon>Microcoleus asticus</taxon>
    </lineage>
</organism>
<evidence type="ECO:0000256" key="1">
    <source>
        <dbReference type="SAM" id="SignalP"/>
    </source>
</evidence>
<sequence length="276" mass="31134">MNYRKMMALLLLALIGVCAGSSTKASNPAKTAQESVAISNAGVAKFEGDSCGVGVPPALKIQRTGGTPIPQNNQNHPAILQRHNAIPDFWTNQNDVRADRHSIANVKVSQIESPRKSAPVSCSLEEYRSFFGDFVRGYDYQNKEIRNTYTWSDIQIRDYQNPSKLLKVIGKQNYDDFRIGLIDYSYIYVDSSTKKLSLREQLNNKLKINVKKIDRQTFRVDYVKAEFGIDMEAEDNNGDLIRTYGEPGAYIFEHRNGCWNLTQDLRSPVRSGTAPK</sequence>
<feature type="chain" id="PRO_5046011241" description="Lipoprotein" evidence="1">
    <location>
        <begin position="25"/>
        <end position="276"/>
    </location>
</feature>
<accession>A0ABX2CXS8</accession>
<dbReference type="EMBL" id="SRRZ01000044">
    <property type="protein sequence ID" value="NQE34973.1"/>
    <property type="molecule type" value="Genomic_DNA"/>
</dbReference>
<keyword evidence="1" id="KW-0732">Signal</keyword>
<comment type="caution">
    <text evidence="2">The sequence shown here is derived from an EMBL/GenBank/DDBJ whole genome shotgun (WGS) entry which is preliminary data.</text>
</comment>
<evidence type="ECO:0000313" key="2">
    <source>
        <dbReference type="EMBL" id="NQE34973.1"/>
    </source>
</evidence>
<dbReference type="Proteomes" id="UP000702425">
    <property type="component" value="Unassembled WGS sequence"/>
</dbReference>